<comment type="caution">
    <text evidence="3">The sequence shown here is derived from an EMBL/GenBank/DDBJ whole genome shotgun (WGS) entry which is preliminary data.</text>
</comment>
<sequence length="276" mass="27690">MTRPNFSSAFLFLLGASLLATSPLFAQQAAPPVAPSTSAPSADATPGQPVFVVPAGTKIPLTLKSTISTQTAKPGDAVYLTSQFPVIVGSRVVIPAGVFVQGYIDGVERGGKVKGRAEIMMHFISMVFPNGVVIALPGAVDNVPGAQNAKVTDKEGLIQGTSSKTDDAKTVGGATVAGAGIGGLAGWAGGAPGLGVGLGAGAGAAAGLVGMMMKHGGDITFPAGTDVIMVMQRPLQVQQQQLSGMGNLTGYDGPNMAPVNAEQNTLPKPKPQSQSN</sequence>
<dbReference type="Proteomes" id="UP000538666">
    <property type="component" value="Unassembled WGS sequence"/>
</dbReference>
<evidence type="ECO:0000313" key="3">
    <source>
        <dbReference type="EMBL" id="MBB6142749.1"/>
    </source>
</evidence>
<dbReference type="RefSeq" id="WP_050057938.1">
    <property type="nucleotide sequence ID" value="NZ_JACHEK010000001.1"/>
</dbReference>
<name>A0A841JSK6_9BACT</name>
<dbReference type="EMBL" id="JACHEK010000001">
    <property type="protein sequence ID" value="MBB6142749.1"/>
    <property type="molecule type" value="Genomic_DNA"/>
</dbReference>
<dbReference type="AlphaFoldDB" id="A0A841JSK6"/>
<keyword evidence="2" id="KW-0732">Signal</keyword>
<organism evidence="3 4">
    <name type="scientific">Silvibacterium bohemicum</name>
    <dbReference type="NCBI Taxonomy" id="1577686"/>
    <lineage>
        <taxon>Bacteria</taxon>
        <taxon>Pseudomonadati</taxon>
        <taxon>Acidobacteriota</taxon>
        <taxon>Terriglobia</taxon>
        <taxon>Terriglobales</taxon>
        <taxon>Acidobacteriaceae</taxon>
        <taxon>Silvibacterium</taxon>
    </lineage>
</organism>
<proteinExistence type="predicted"/>
<keyword evidence="4" id="KW-1185">Reference proteome</keyword>
<dbReference type="Gene3D" id="2.40.128.260">
    <property type="entry name" value="Type IV secretion system, VirB10/TraB/TrbI"/>
    <property type="match status" value="1"/>
</dbReference>
<evidence type="ECO:0000313" key="4">
    <source>
        <dbReference type="Proteomes" id="UP000538666"/>
    </source>
</evidence>
<feature type="region of interest" description="Disordered" evidence="1">
    <location>
        <begin position="244"/>
        <end position="276"/>
    </location>
</feature>
<reference evidence="3 4" key="1">
    <citation type="submission" date="2020-08" db="EMBL/GenBank/DDBJ databases">
        <title>Genomic Encyclopedia of Type Strains, Phase IV (KMG-IV): sequencing the most valuable type-strain genomes for metagenomic binning, comparative biology and taxonomic classification.</title>
        <authorList>
            <person name="Goeker M."/>
        </authorList>
    </citation>
    <scope>NUCLEOTIDE SEQUENCE [LARGE SCALE GENOMIC DNA]</scope>
    <source>
        <strain evidence="3 4">DSM 103733</strain>
    </source>
</reference>
<feature type="signal peptide" evidence="2">
    <location>
        <begin position="1"/>
        <end position="26"/>
    </location>
</feature>
<gene>
    <name evidence="3" type="ORF">HNQ77_000687</name>
</gene>
<protein>
    <submittedName>
        <fullName evidence="3">Type IV secretion system protein VirB10</fullName>
    </submittedName>
</protein>
<accession>A0A841JSK6</accession>
<evidence type="ECO:0000256" key="2">
    <source>
        <dbReference type="SAM" id="SignalP"/>
    </source>
</evidence>
<dbReference type="InterPro" id="IPR042217">
    <property type="entry name" value="T4SS_VirB10/TrbI"/>
</dbReference>
<dbReference type="OrthoDB" id="120738at2"/>
<evidence type="ECO:0000256" key="1">
    <source>
        <dbReference type="SAM" id="MobiDB-lite"/>
    </source>
</evidence>
<feature type="chain" id="PRO_5032659250" evidence="2">
    <location>
        <begin position="27"/>
        <end position="276"/>
    </location>
</feature>
<feature type="compositionally biased region" description="Polar residues" evidence="1">
    <location>
        <begin position="261"/>
        <end position="276"/>
    </location>
</feature>